<name>A0A0S1SUK6_9BACT</name>
<protein>
    <recommendedName>
        <fullName evidence="5">Yip1 domain-containing protein</fullName>
    </recommendedName>
</protein>
<feature type="transmembrane region" description="Helical" evidence="1">
    <location>
        <begin position="167"/>
        <end position="191"/>
    </location>
</feature>
<reference evidence="3 4" key="2">
    <citation type="journal article" date="2016" name="PeerJ">
        <title>Analysis of five complete genome sequences for members of the class Peribacteria in the recently recognized Peregrinibacteria bacterial phylum.</title>
        <authorList>
            <person name="Anantharaman K."/>
            <person name="Brown C.T."/>
            <person name="Burstein D."/>
            <person name="Castelle C.J."/>
            <person name="Probst A.J."/>
            <person name="Thomas B.C."/>
            <person name="Williams K.H."/>
            <person name="Banfield J.F."/>
        </authorList>
    </citation>
    <scope>NUCLEOTIDE SEQUENCE [LARGE SCALE GENOMIC DNA]</scope>
    <source>
        <strain evidence="3">RIFOXYD1_FULL_PER-ii_59_16</strain>
    </source>
</reference>
<feature type="chain" id="PRO_5009797890" description="Yip1 domain-containing protein" evidence="2">
    <location>
        <begin position="22"/>
        <end position="195"/>
    </location>
</feature>
<dbReference type="InterPro" id="IPR043993">
    <property type="entry name" value="T4SS_pilin"/>
</dbReference>
<evidence type="ECO:0000313" key="3">
    <source>
        <dbReference type="EMBL" id="ALM13312.1"/>
    </source>
</evidence>
<dbReference type="AlphaFoldDB" id="A0A0S1SUK6"/>
<dbReference type="Pfam" id="PF18895">
    <property type="entry name" value="T4SS_pilin"/>
    <property type="match status" value="1"/>
</dbReference>
<dbReference type="Proteomes" id="UP000069135">
    <property type="component" value="Chromosome"/>
</dbReference>
<accession>A0A0S1SIJ8</accession>
<dbReference type="STRING" id="1735162.PeribacterB2_0632"/>
<feature type="signal peptide" evidence="2">
    <location>
        <begin position="1"/>
        <end position="21"/>
    </location>
</feature>
<evidence type="ECO:0000256" key="1">
    <source>
        <dbReference type="SAM" id="Phobius"/>
    </source>
</evidence>
<keyword evidence="1" id="KW-0812">Transmembrane</keyword>
<dbReference type="EMBL" id="CP013065">
    <property type="protein sequence ID" value="ALM13312.1"/>
    <property type="molecule type" value="Genomic_DNA"/>
</dbReference>
<feature type="transmembrane region" description="Helical" evidence="1">
    <location>
        <begin position="45"/>
        <end position="68"/>
    </location>
</feature>
<reference evidence="4" key="1">
    <citation type="submission" date="2015-10" db="EMBL/GenBank/DDBJ databases">
        <title>Analysis of five complete genome sequences for members of the class Peribacteria in the recently recognized Peregrinibacteria bacterial phylum.</title>
        <authorList>
            <person name="Anantharaman K."/>
            <person name="Brown C.T."/>
            <person name="Burstein D."/>
            <person name="Castelle C.J."/>
            <person name="Probst A.J."/>
            <person name="Thomas B.C."/>
            <person name="Williams K.H."/>
            <person name="Banfield J.F."/>
        </authorList>
    </citation>
    <scope>NUCLEOTIDE SEQUENCE [LARGE SCALE GENOMIC DNA]</scope>
</reference>
<evidence type="ECO:0000313" key="4">
    <source>
        <dbReference type="Proteomes" id="UP000069135"/>
    </source>
</evidence>
<evidence type="ECO:0000256" key="2">
    <source>
        <dbReference type="SAM" id="SignalP"/>
    </source>
</evidence>
<proteinExistence type="predicted"/>
<evidence type="ECO:0008006" key="5">
    <source>
        <dbReference type="Google" id="ProtNLM"/>
    </source>
</evidence>
<keyword evidence="2" id="KW-0732">Signal</keyword>
<feature type="transmembrane region" description="Helical" evidence="1">
    <location>
        <begin position="89"/>
        <end position="109"/>
    </location>
</feature>
<organism evidence="3 4">
    <name type="scientific">Candidatus Peribacter riflensis</name>
    <dbReference type="NCBI Taxonomy" id="1735162"/>
    <lineage>
        <taxon>Bacteria</taxon>
        <taxon>Candidatus Peregrinibacteriota</taxon>
        <taxon>Candidatus Peribacteria</taxon>
        <taxon>Candidatus Peribacterales</taxon>
        <taxon>Candidatus Peribacteraceae</taxon>
        <taxon>Candidatus Peribacter</taxon>
    </lineage>
</organism>
<accession>A0A0S1SNM1</accession>
<accession>A0A0S1SF79</accession>
<gene>
    <name evidence="3" type="ORF">PeribacterD1_0633</name>
</gene>
<feature type="transmembrane region" description="Helical" evidence="1">
    <location>
        <begin position="129"/>
        <end position="155"/>
    </location>
</feature>
<accession>A0A0S1SUE3</accession>
<keyword evidence="1" id="KW-1133">Transmembrane helix</keyword>
<keyword evidence="1" id="KW-0472">Membrane</keyword>
<dbReference type="KEGG" id="prf:PeribacterA2_0632"/>
<accession>A0A0S1SUK6</accession>
<sequence>MTLLSTFSYRLLSLFVEVALAAPPAQDPCVGVPGGCTPVNMAVQFIPPIGSLLVGLAGGGAVLFVIIGGVQMFLSAGDDGAAGKGKNSILFAVGGFMLALASQAIVTFVQTRAAPLASATTPHLDFMAAAVSAILSLLNVAFVGIVIYAAIRLVIAWGKSDAYQKALSMILWAIVGALIINAANAIVHAVLNLGL</sequence>